<feature type="region of interest" description="Disordered" evidence="1">
    <location>
        <begin position="1"/>
        <end position="75"/>
    </location>
</feature>
<reference evidence="2 3" key="1">
    <citation type="journal article" date="2020" name="Nat. Food">
        <title>A phased Vanilla planifolia genome enables genetic improvement of flavour and production.</title>
        <authorList>
            <person name="Hasing T."/>
            <person name="Tang H."/>
            <person name="Brym M."/>
            <person name="Khazi F."/>
            <person name="Huang T."/>
            <person name="Chambers A.H."/>
        </authorList>
    </citation>
    <scope>NUCLEOTIDE SEQUENCE [LARGE SCALE GENOMIC DNA]</scope>
    <source>
        <tissue evidence="2">Leaf</tissue>
    </source>
</reference>
<gene>
    <name evidence="2" type="ORF">HPP92_004061</name>
</gene>
<dbReference type="Proteomes" id="UP000639772">
    <property type="component" value="Chromosome 1"/>
</dbReference>
<proteinExistence type="predicted"/>
<feature type="compositionally biased region" description="Basic residues" evidence="1">
    <location>
        <begin position="26"/>
        <end position="35"/>
    </location>
</feature>
<evidence type="ECO:0000313" key="3">
    <source>
        <dbReference type="Proteomes" id="UP000639772"/>
    </source>
</evidence>
<sequence>MKGNDGSRGSRLLQEKGDLMDSLRRKGEHHGRRVVRGSGACRGPGGPRPSSSPRGSPLVVERGRNVGSADRRPEE</sequence>
<dbReference type="EMBL" id="JADCNM010000001">
    <property type="protein sequence ID" value="KAG0503989.1"/>
    <property type="molecule type" value="Genomic_DNA"/>
</dbReference>
<organism evidence="2 3">
    <name type="scientific">Vanilla planifolia</name>
    <name type="common">Vanilla</name>
    <dbReference type="NCBI Taxonomy" id="51239"/>
    <lineage>
        <taxon>Eukaryota</taxon>
        <taxon>Viridiplantae</taxon>
        <taxon>Streptophyta</taxon>
        <taxon>Embryophyta</taxon>
        <taxon>Tracheophyta</taxon>
        <taxon>Spermatophyta</taxon>
        <taxon>Magnoliopsida</taxon>
        <taxon>Liliopsida</taxon>
        <taxon>Asparagales</taxon>
        <taxon>Orchidaceae</taxon>
        <taxon>Vanilloideae</taxon>
        <taxon>Vanilleae</taxon>
        <taxon>Vanilla</taxon>
    </lineage>
</organism>
<evidence type="ECO:0000313" key="2">
    <source>
        <dbReference type="EMBL" id="KAG0503989.1"/>
    </source>
</evidence>
<evidence type="ECO:0000256" key="1">
    <source>
        <dbReference type="SAM" id="MobiDB-lite"/>
    </source>
</evidence>
<dbReference type="AlphaFoldDB" id="A0A835S4A8"/>
<comment type="caution">
    <text evidence="2">The sequence shown here is derived from an EMBL/GenBank/DDBJ whole genome shotgun (WGS) entry which is preliminary data.</text>
</comment>
<accession>A0A835S4A8</accession>
<name>A0A835S4A8_VANPL</name>
<protein>
    <submittedName>
        <fullName evidence="2">Uncharacterized protein</fullName>
    </submittedName>
</protein>
<feature type="compositionally biased region" description="Basic and acidic residues" evidence="1">
    <location>
        <begin position="61"/>
        <end position="75"/>
    </location>
</feature>
<feature type="compositionally biased region" description="Basic and acidic residues" evidence="1">
    <location>
        <begin position="13"/>
        <end position="25"/>
    </location>
</feature>
<feature type="compositionally biased region" description="Low complexity" evidence="1">
    <location>
        <begin position="48"/>
        <end position="57"/>
    </location>
</feature>